<sequence>MIVKRELHCYRTVQSQLDLVGSAAYHIYKLILTVANFPQSKFVHLQRRSQPSIRISRPRLQLRMRLFKPHRPRQRFISMPRSMLPQLKLPVQTLGLILKRSW</sequence>
<keyword evidence="2" id="KW-1185">Reference proteome</keyword>
<organism evidence="1 2">
    <name type="scientific">Dreissena polymorpha</name>
    <name type="common">Zebra mussel</name>
    <name type="synonym">Mytilus polymorpha</name>
    <dbReference type="NCBI Taxonomy" id="45954"/>
    <lineage>
        <taxon>Eukaryota</taxon>
        <taxon>Metazoa</taxon>
        <taxon>Spiralia</taxon>
        <taxon>Lophotrochozoa</taxon>
        <taxon>Mollusca</taxon>
        <taxon>Bivalvia</taxon>
        <taxon>Autobranchia</taxon>
        <taxon>Heteroconchia</taxon>
        <taxon>Euheterodonta</taxon>
        <taxon>Imparidentia</taxon>
        <taxon>Neoheterodontei</taxon>
        <taxon>Myida</taxon>
        <taxon>Dreissenoidea</taxon>
        <taxon>Dreissenidae</taxon>
        <taxon>Dreissena</taxon>
    </lineage>
</organism>
<evidence type="ECO:0000313" key="1">
    <source>
        <dbReference type="EMBL" id="KAH3696883.1"/>
    </source>
</evidence>
<reference evidence="1" key="1">
    <citation type="journal article" date="2019" name="bioRxiv">
        <title>The Genome of the Zebra Mussel, Dreissena polymorpha: A Resource for Invasive Species Research.</title>
        <authorList>
            <person name="McCartney M.A."/>
            <person name="Auch B."/>
            <person name="Kono T."/>
            <person name="Mallez S."/>
            <person name="Zhang Y."/>
            <person name="Obille A."/>
            <person name="Becker A."/>
            <person name="Abrahante J.E."/>
            <person name="Garbe J."/>
            <person name="Badalamenti J.P."/>
            <person name="Herman A."/>
            <person name="Mangelson H."/>
            <person name="Liachko I."/>
            <person name="Sullivan S."/>
            <person name="Sone E.D."/>
            <person name="Koren S."/>
            <person name="Silverstein K.A.T."/>
            <person name="Beckman K.B."/>
            <person name="Gohl D.M."/>
        </authorList>
    </citation>
    <scope>NUCLEOTIDE SEQUENCE</scope>
    <source>
        <strain evidence="1">Duluth1</strain>
        <tissue evidence="1">Whole animal</tissue>
    </source>
</reference>
<accession>A0A9D3YAE6</accession>
<proteinExistence type="predicted"/>
<dbReference type="EMBL" id="JAIWYP010000016">
    <property type="protein sequence ID" value="KAH3696883.1"/>
    <property type="molecule type" value="Genomic_DNA"/>
</dbReference>
<reference evidence="1" key="2">
    <citation type="submission" date="2020-11" db="EMBL/GenBank/DDBJ databases">
        <authorList>
            <person name="McCartney M.A."/>
            <person name="Auch B."/>
            <person name="Kono T."/>
            <person name="Mallez S."/>
            <person name="Becker A."/>
            <person name="Gohl D.M."/>
            <person name="Silverstein K.A.T."/>
            <person name="Koren S."/>
            <person name="Bechman K.B."/>
            <person name="Herman A."/>
            <person name="Abrahante J.E."/>
            <person name="Garbe J."/>
        </authorList>
    </citation>
    <scope>NUCLEOTIDE SEQUENCE</scope>
    <source>
        <strain evidence="1">Duluth1</strain>
        <tissue evidence="1">Whole animal</tissue>
    </source>
</reference>
<gene>
    <name evidence="1" type="ORF">DPMN_084363</name>
</gene>
<comment type="caution">
    <text evidence="1">The sequence shown here is derived from an EMBL/GenBank/DDBJ whole genome shotgun (WGS) entry which is preliminary data.</text>
</comment>
<dbReference type="Proteomes" id="UP000828390">
    <property type="component" value="Unassembled WGS sequence"/>
</dbReference>
<name>A0A9D3YAE6_DREPO</name>
<evidence type="ECO:0000313" key="2">
    <source>
        <dbReference type="Proteomes" id="UP000828390"/>
    </source>
</evidence>
<protein>
    <submittedName>
        <fullName evidence="1">Uncharacterized protein</fullName>
    </submittedName>
</protein>
<dbReference type="AlphaFoldDB" id="A0A9D3YAE6"/>